<comment type="caution">
    <text evidence="1">The sequence shown here is derived from an EMBL/GenBank/DDBJ whole genome shotgun (WGS) entry which is preliminary data.</text>
</comment>
<dbReference type="InterPro" id="IPR040837">
    <property type="entry name" value="Bact_RF_family7"/>
</dbReference>
<evidence type="ECO:0000313" key="1">
    <source>
        <dbReference type="EMBL" id="KUG02895.1"/>
    </source>
</evidence>
<dbReference type="AlphaFoldDB" id="A0A0W8E2K0"/>
<reference evidence="1" key="1">
    <citation type="journal article" date="2015" name="Proc. Natl. Acad. Sci. U.S.A.">
        <title>Networks of energetic and metabolic interactions define dynamics in microbial communities.</title>
        <authorList>
            <person name="Embree M."/>
            <person name="Liu J.K."/>
            <person name="Al-Bassam M.M."/>
            <person name="Zengler K."/>
        </authorList>
    </citation>
    <scope>NUCLEOTIDE SEQUENCE</scope>
</reference>
<name>A0A0W8E2K0_9ZZZZ</name>
<dbReference type="Pfam" id="PF18849">
    <property type="entry name" value="baeRF_family7"/>
    <property type="match status" value="1"/>
</dbReference>
<accession>A0A0W8E2K0</accession>
<dbReference type="EMBL" id="LNQE01001901">
    <property type="protein sequence ID" value="KUG02895.1"/>
    <property type="molecule type" value="Genomic_DNA"/>
</dbReference>
<protein>
    <submittedName>
        <fullName evidence="1">Uncharacterized protein</fullName>
    </submittedName>
</protein>
<gene>
    <name evidence="1" type="ORF">ASZ90_019669</name>
</gene>
<organism evidence="1">
    <name type="scientific">hydrocarbon metagenome</name>
    <dbReference type="NCBI Taxonomy" id="938273"/>
    <lineage>
        <taxon>unclassified sequences</taxon>
        <taxon>metagenomes</taxon>
        <taxon>ecological metagenomes</taxon>
    </lineage>
</organism>
<proteinExistence type="predicted"/>
<sequence length="384" mass="43418">MNLLTNNDLETLIGFQDDLCITIYLPTFRAGVETKQGRIRLKNLIREAEERLINHGLRSSQASQLLEPLKKLTIDDLFWQHQRDGLAIFLSSNIFNYYHLPINLDEFLQVGRRFHLKPLLPLLSGNGLFYVLALSQNAVRLLQCTRSSVNELDLENIPHSMAEALQYDDPEKQLQYHTNTLEGSNRQAAAVFHGHGVGTDDTKDNILRYFRLIDRGLREVLREENSPLFIAGVGFLHSIYREANTYGYLADEGISGNPEELSAENLKTMTWPLAEQYFRQAEQEALNRFGPLKGTGRTTYNISEAAPAAYNGRVETLFIAQGAGQWGSLDPQSHIVSIHPKAEPGDEELFDLTAIQTILNGGKVYVREQDEIPDGQELAALFRY</sequence>